<dbReference type="AlphaFoldDB" id="A0A4Y7T8L0"/>
<keyword evidence="3" id="KW-1185">Reference proteome</keyword>
<evidence type="ECO:0000313" key="2">
    <source>
        <dbReference type="EMBL" id="TEB30440.1"/>
    </source>
</evidence>
<comment type="caution">
    <text evidence="2">The sequence shown here is derived from an EMBL/GenBank/DDBJ whole genome shotgun (WGS) entry which is preliminary data.</text>
</comment>
<evidence type="ECO:0000313" key="3">
    <source>
        <dbReference type="Proteomes" id="UP000298030"/>
    </source>
</evidence>
<organism evidence="2 3">
    <name type="scientific">Coprinellus micaceus</name>
    <name type="common">Glistening ink-cap mushroom</name>
    <name type="synonym">Coprinus micaceus</name>
    <dbReference type="NCBI Taxonomy" id="71717"/>
    <lineage>
        <taxon>Eukaryota</taxon>
        <taxon>Fungi</taxon>
        <taxon>Dikarya</taxon>
        <taxon>Basidiomycota</taxon>
        <taxon>Agaricomycotina</taxon>
        <taxon>Agaricomycetes</taxon>
        <taxon>Agaricomycetidae</taxon>
        <taxon>Agaricales</taxon>
        <taxon>Agaricineae</taxon>
        <taxon>Psathyrellaceae</taxon>
        <taxon>Coprinellus</taxon>
    </lineage>
</organism>
<dbReference type="EMBL" id="QPFP01000023">
    <property type="protein sequence ID" value="TEB30440.1"/>
    <property type="molecule type" value="Genomic_DNA"/>
</dbReference>
<reference evidence="2 3" key="1">
    <citation type="journal article" date="2019" name="Nat. Ecol. Evol.">
        <title>Megaphylogeny resolves global patterns of mushroom evolution.</title>
        <authorList>
            <person name="Varga T."/>
            <person name="Krizsan K."/>
            <person name="Foldi C."/>
            <person name="Dima B."/>
            <person name="Sanchez-Garcia M."/>
            <person name="Sanchez-Ramirez S."/>
            <person name="Szollosi G.J."/>
            <person name="Szarkandi J.G."/>
            <person name="Papp V."/>
            <person name="Albert L."/>
            <person name="Andreopoulos W."/>
            <person name="Angelini C."/>
            <person name="Antonin V."/>
            <person name="Barry K.W."/>
            <person name="Bougher N.L."/>
            <person name="Buchanan P."/>
            <person name="Buyck B."/>
            <person name="Bense V."/>
            <person name="Catcheside P."/>
            <person name="Chovatia M."/>
            <person name="Cooper J."/>
            <person name="Damon W."/>
            <person name="Desjardin D."/>
            <person name="Finy P."/>
            <person name="Geml J."/>
            <person name="Haridas S."/>
            <person name="Hughes K."/>
            <person name="Justo A."/>
            <person name="Karasinski D."/>
            <person name="Kautmanova I."/>
            <person name="Kiss B."/>
            <person name="Kocsube S."/>
            <person name="Kotiranta H."/>
            <person name="LaButti K.M."/>
            <person name="Lechner B.E."/>
            <person name="Liimatainen K."/>
            <person name="Lipzen A."/>
            <person name="Lukacs Z."/>
            <person name="Mihaltcheva S."/>
            <person name="Morgado L.N."/>
            <person name="Niskanen T."/>
            <person name="Noordeloos M.E."/>
            <person name="Ohm R.A."/>
            <person name="Ortiz-Santana B."/>
            <person name="Ovrebo C."/>
            <person name="Racz N."/>
            <person name="Riley R."/>
            <person name="Savchenko A."/>
            <person name="Shiryaev A."/>
            <person name="Soop K."/>
            <person name="Spirin V."/>
            <person name="Szebenyi C."/>
            <person name="Tomsovsky M."/>
            <person name="Tulloss R.E."/>
            <person name="Uehling J."/>
            <person name="Grigoriev I.V."/>
            <person name="Vagvolgyi C."/>
            <person name="Papp T."/>
            <person name="Martin F.M."/>
            <person name="Miettinen O."/>
            <person name="Hibbett D.S."/>
            <person name="Nagy L.G."/>
        </authorList>
    </citation>
    <scope>NUCLEOTIDE SEQUENCE [LARGE SCALE GENOMIC DNA]</scope>
    <source>
        <strain evidence="2 3">FP101781</strain>
    </source>
</reference>
<protein>
    <submittedName>
        <fullName evidence="2">Uncharacterized protein</fullName>
    </submittedName>
</protein>
<gene>
    <name evidence="2" type="ORF">FA13DRAFT_1710452</name>
</gene>
<feature type="region of interest" description="Disordered" evidence="1">
    <location>
        <begin position="64"/>
        <end position="121"/>
    </location>
</feature>
<proteinExistence type="predicted"/>
<feature type="compositionally biased region" description="Polar residues" evidence="1">
    <location>
        <begin position="100"/>
        <end position="121"/>
    </location>
</feature>
<sequence length="232" mass="25385">MKRVSEAADTPFETFKRHGLTGPYRDSDPFSATRTRTSGVTWHPLNPTNCSSFKFVTVSIVKPTKPPSAPRAPQTRRHRSQNAERWIERTSPLVPISAMSLPNSVGSSAQPTSRNTDPRSSTLLGHLPQIHGCLPQIRGCLPQIRGCLPKSAAASSKSVASTIPSDTVELAVLLYKVALRNWRADTANPQNRKTLEDSAIAIRRVILGYHTLLDDDGRDVVAEFLNPLVASN</sequence>
<dbReference type="Proteomes" id="UP000298030">
    <property type="component" value="Unassembled WGS sequence"/>
</dbReference>
<name>A0A4Y7T8L0_COPMI</name>
<evidence type="ECO:0000256" key="1">
    <source>
        <dbReference type="SAM" id="MobiDB-lite"/>
    </source>
</evidence>
<accession>A0A4Y7T8L0</accession>